<dbReference type="SUPFAM" id="SSF52540">
    <property type="entry name" value="P-loop containing nucleoside triphosphate hydrolases"/>
    <property type="match status" value="1"/>
</dbReference>
<dbReference type="OrthoDB" id="7807444at2"/>
<dbReference type="AlphaFoldDB" id="A0A3D8LF89"/>
<evidence type="ECO:0008006" key="3">
    <source>
        <dbReference type="Google" id="ProtNLM"/>
    </source>
</evidence>
<evidence type="ECO:0000313" key="1">
    <source>
        <dbReference type="EMBL" id="RDV16109.1"/>
    </source>
</evidence>
<dbReference type="EMBL" id="QRGR01000005">
    <property type="protein sequence ID" value="RDV16109.1"/>
    <property type="molecule type" value="Genomic_DNA"/>
</dbReference>
<proteinExistence type="predicted"/>
<sequence length="287" mass="33852">MHKLYNCIILSTKSAGSSALQQFLVQDFGFKMTKKVRHHENETLFWAKATSILRLPQQKLHRSKLPYSYDKAFESLQKFVSENELGNLTSGNVTREEIFNLYSRLIQQNQPRFVEKSPHHLFNKSNLDLISEYISLHKNDIDFKVIGLVRHPLSVIYSGWDRWKFDCRLFENEWYTSNQNLLHYQKELDIEIVRYEDLVAENGAFMQEKLNLEPVSNNFHFRSSSLYKWKTDDKFGHELSDETKQLAANFGYSDFETPYNNLSWKIKEMATYAGVEIKRLLRSNDVA</sequence>
<gene>
    <name evidence="1" type="ORF">DXT99_05415</name>
</gene>
<dbReference type="Pfam" id="PF13469">
    <property type="entry name" value="Sulfotransfer_3"/>
    <property type="match status" value="1"/>
</dbReference>
<dbReference type="InterPro" id="IPR027417">
    <property type="entry name" value="P-loop_NTPase"/>
</dbReference>
<name>A0A3D8LF89_9BACT</name>
<reference evidence="2" key="1">
    <citation type="submission" date="2018-08" db="EMBL/GenBank/DDBJ databases">
        <authorList>
            <person name="Liu Z.-W."/>
            <person name="Du Z.-J."/>
        </authorList>
    </citation>
    <scope>NUCLEOTIDE SEQUENCE [LARGE SCALE GENOMIC DNA]</scope>
    <source>
        <strain evidence="2">H4X</strain>
    </source>
</reference>
<protein>
    <recommendedName>
        <fullName evidence="3">Sulfotransferase family protein</fullName>
    </recommendedName>
</protein>
<dbReference type="Proteomes" id="UP000256708">
    <property type="component" value="Unassembled WGS sequence"/>
</dbReference>
<accession>A0A3D8LF89</accession>
<evidence type="ECO:0000313" key="2">
    <source>
        <dbReference type="Proteomes" id="UP000256708"/>
    </source>
</evidence>
<keyword evidence="2" id="KW-1185">Reference proteome</keyword>
<dbReference type="Gene3D" id="3.40.50.300">
    <property type="entry name" value="P-loop containing nucleotide triphosphate hydrolases"/>
    <property type="match status" value="1"/>
</dbReference>
<organism evidence="1 2">
    <name type="scientific">Pontibacter diazotrophicus</name>
    <dbReference type="NCBI Taxonomy" id="1400979"/>
    <lineage>
        <taxon>Bacteria</taxon>
        <taxon>Pseudomonadati</taxon>
        <taxon>Bacteroidota</taxon>
        <taxon>Cytophagia</taxon>
        <taxon>Cytophagales</taxon>
        <taxon>Hymenobacteraceae</taxon>
        <taxon>Pontibacter</taxon>
    </lineage>
</organism>
<comment type="caution">
    <text evidence="1">The sequence shown here is derived from an EMBL/GenBank/DDBJ whole genome shotgun (WGS) entry which is preliminary data.</text>
</comment>